<dbReference type="InterPro" id="IPR052017">
    <property type="entry name" value="TSUP"/>
</dbReference>
<reference evidence="9" key="2">
    <citation type="journal article" date="2021" name="Microorganisms">
        <title>Bacterial Dimethylsulfoniopropionate Biosynthesis in the East China Sea.</title>
        <authorList>
            <person name="Liu J."/>
            <person name="Zhang Y."/>
            <person name="Liu J."/>
            <person name="Zhong H."/>
            <person name="Williams B.T."/>
            <person name="Zheng Y."/>
            <person name="Curson A.R.J."/>
            <person name="Sun C."/>
            <person name="Sun H."/>
            <person name="Song D."/>
            <person name="Wagner Mackenzie B."/>
            <person name="Bermejo Martinez A."/>
            <person name="Todd J.D."/>
            <person name="Zhang X.H."/>
        </authorList>
    </citation>
    <scope>NUCLEOTIDE SEQUENCE</scope>
    <source>
        <strain evidence="9">AESS21</strain>
    </source>
</reference>
<dbReference type="PANTHER" id="PTHR30269:SF37">
    <property type="entry name" value="MEMBRANE TRANSPORTER PROTEIN"/>
    <property type="match status" value="1"/>
</dbReference>
<sequence length="243" mass="25390">MNEIIVLFVATLAAGILRGLTGFGFALAAVPLFSLRIDPLQAVFLAQILQVAAAPTDIYRNHRNVDREALTLLCAGALVVTPIGAYFATRLPPDVMRLAIAIVVLLGLIALLSKVKIRGGRGPVLAAGATAGLLSGLAAMPGPPAVAYFLGRGIGKVESRASLLLFFAFTAVIALVSLAFGSDVMGWHLLISAAIGYPAMLTGTWFGEHLFHRLGDGHYRIAAIMVLFISALLTGAKGLSGFL</sequence>
<gene>
    <name evidence="9" type="ORF">DYI23_10310</name>
</gene>
<organism evidence="9 10">
    <name type="scientific">Roseibium polysiphoniae</name>
    <dbReference type="NCBI Taxonomy" id="2571221"/>
    <lineage>
        <taxon>Bacteria</taxon>
        <taxon>Pseudomonadati</taxon>
        <taxon>Pseudomonadota</taxon>
        <taxon>Alphaproteobacteria</taxon>
        <taxon>Hyphomicrobiales</taxon>
        <taxon>Stappiaceae</taxon>
        <taxon>Roseibium</taxon>
    </lineage>
</organism>
<accession>A0A944CE88</accession>
<feature type="transmembrane region" description="Helical" evidence="8">
    <location>
        <begin position="124"/>
        <end position="141"/>
    </location>
</feature>
<evidence type="ECO:0000256" key="7">
    <source>
        <dbReference type="ARBA" id="ARBA00023136"/>
    </source>
</evidence>
<evidence type="ECO:0000256" key="4">
    <source>
        <dbReference type="ARBA" id="ARBA00022475"/>
    </source>
</evidence>
<dbReference type="EMBL" id="QTKU01000002">
    <property type="protein sequence ID" value="MBS8260611.1"/>
    <property type="molecule type" value="Genomic_DNA"/>
</dbReference>
<evidence type="ECO:0000256" key="6">
    <source>
        <dbReference type="ARBA" id="ARBA00022989"/>
    </source>
</evidence>
<dbReference type="GO" id="GO:0005886">
    <property type="term" value="C:plasma membrane"/>
    <property type="evidence" value="ECO:0007669"/>
    <property type="project" value="UniProtKB-SubCell"/>
</dbReference>
<comment type="similarity">
    <text evidence="2 8">Belongs to the 4-toluene sulfonate uptake permease (TSUP) (TC 2.A.102) family.</text>
</comment>
<feature type="transmembrane region" description="Helical" evidence="8">
    <location>
        <begin position="161"/>
        <end position="180"/>
    </location>
</feature>
<keyword evidence="3" id="KW-0813">Transport</keyword>
<comment type="caution">
    <text evidence="9">The sequence shown here is derived from an EMBL/GenBank/DDBJ whole genome shotgun (WGS) entry which is preliminary data.</text>
</comment>
<evidence type="ECO:0000256" key="2">
    <source>
        <dbReference type="ARBA" id="ARBA00009142"/>
    </source>
</evidence>
<dbReference type="InterPro" id="IPR002781">
    <property type="entry name" value="TM_pro_TauE-like"/>
</dbReference>
<evidence type="ECO:0000256" key="3">
    <source>
        <dbReference type="ARBA" id="ARBA00022448"/>
    </source>
</evidence>
<reference evidence="9" key="1">
    <citation type="submission" date="2018-08" db="EMBL/GenBank/DDBJ databases">
        <authorList>
            <person name="Jin W."/>
            <person name="Wang H."/>
            <person name="Yang Y."/>
            <person name="Li M."/>
            <person name="Liu J."/>
        </authorList>
    </citation>
    <scope>NUCLEOTIDE SEQUENCE</scope>
    <source>
        <strain evidence="9">AESS21</strain>
    </source>
</reference>
<feature type="transmembrane region" description="Helical" evidence="8">
    <location>
        <begin position="95"/>
        <end position="112"/>
    </location>
</feature>
<evidence type="ECO:0000256" key="5">
    <source>
        <dbReference type="ARBA" id="ARBA00022692"/>
    </source>
</evidence>
<feature type="transmembrane region" description="Helical" evidence="8">
    <location>
        <begin position="70"/>
        <end position="89"/>
    </location>
</feature>
<evidence type="ECO:0000313" key="9">
    <source>
        <dbReference type="EMBL" id="MBS8260611.1"/>
    </source>
</evidence>
<feature type="transmembrane region" description="Helical" evidence="8">
    <location>
        <begin position="187"/>
        <end position="207"/>
    </location>
</feature>
<dbReference type="Proteomes" id="UP000705379">
    <property type="component" value="Unassembled WGS sequence"/>
</dbReference>
<evidence type="ECO:0000313" key="10">
    <source>
        <dbReference type="Proteomes" id="UP000705379"/>
    </source>
</evidence>
<protein>
    <recommendedName>
        <fullName evidence="8">Probable membrane transporter protein</fullName>
    </recommendedName>
</protein>
<proteinExistence type="inferred from homology"/>
<dbReference type="Pfam" id="PF01925">
    <property type="entry name" value="TauE"/>
    <property type="match status" value="1"/>
</dbReference>
<evidence type="ECO:0000256" key="8">
    <source>
        <dbReference type="RuleBase" id="RU363041"/>
    </source>
</evidence>
<name>A0A944CE88_9HYPH</name>
<comment type="subcellular location">
    <subcellularLocation>
        <location evidence="1 8">Cell membrane</location>
        <topology evidence="1 8">Multi-pass membrane protein</topology>
    </subcellularLocation>
</comment>
<feature type="transmembrane region" description="Helical" evidence="8">
    <location>
        <begin position="219"/>
        <end position="239"/>
    </location>
</feature>
<dbReference type="PANTHER" id="PTHR30269">
    <property type="entry name" value="TRANSMEMBRANE PROTEIN YFCA"/>
    <property type="match status" value="1"/>
</dbReference>
<evidence type="ECO:0000256" key="1">
    <source>
        <dbReference type="ARBA" id="ARBA00004651"/>
    </source>
</evidence>
<dbReference type="AlphaFoldDB" id="A0A944CE88"/>
<keyword evidence="6 8" id="KW-1133">Transmembrane helix</keyword>
<keyword evidence="5 8" id="KW-0812">Transmembrane</keyword>
<keyword evidence="4 8" id="KW-1003">Cell membrane</keyword>
<dbReference type="RefSeq" id="WP_213216111.1">
    <property type="nucleotide sequence ID" value="NZ_QTKU01000002.1"/>
</dbReference>
<keyword evidence="7 8" id="KW-0472">Membrane</keyword>